<gene>
    <name evidence="2" type="ORF">EYB31_13180</name>
</gene>
<proteinExistence type="predicted"/>
<name>A0A4Q9DTL4_9BACL</name>
<protein>
    <submittedName>
        <fullName evidence="2">DUF4277 domain-containing protein</fullName>
    </submittedName>
</protein>
<dbReference type="InterPro" id="IPR025457">
    <property type="entry name" value="DUF4277"/>
</dbReference>
<organism evidence="2 3">
    <name type="scientific">Paenibacillus thalictri</name>
    <dbReference type="NCBI Taxonomy" id="2527873"/>
    <lineage>
        <taxon>Bacteria</taxon>
        <taxon>Bacillati</taxon>
        <taxon>Bacillota</taxon>
        <taxon>Bacilli</taxon>
        <taxon>Bacillales</taxon>
        <taxon>Paenibacillaceae</taxon>
        <taxon>Paenibacillus</taxon>
    </lineage>
</organism>
<evidence type="ECO:0000259" key="1">
    <source>
        <dbReference type="Pfam" id="PF14104"/>
    </source>
</evidence>
<feature type="domain" description="DUF4277" evidence="1">
    <location>
        <begin position="6"/>
        <end position="71"/>
    </location>
</feature>
<accession>A0A4Q9DTL4</accession>
<dbReference type="OrthoDB" id="2492750at2"/>
<dbReference type="Pfam" id="PF14104">
    <property type="entry name" value="DUF4277"/>
    <property type="match status" value="1"/>
</dbReference>
<dbReference type="Proteomes" id="UP000293142">
    <property type="component" value="Unassembled WGS sequence"/>
</dbReference>
<reference evidence="2 3" key="1">
    <citation type="submission" date="2019-02" db="EMBL/GenBank/DDBJ databases">
        <title>Paenibacillus sp. nov., isolated from surface-sterilized tissue of Thalictrum simplex L.</title>
        <authorList>
            <person name="Tuo L."/>
        </authorList>
    </citation>
    <scope>NUCLEOTIDE SEQUENCE [LARGE SCALE GENOMIC DNA]</scope>
    <source>
        <strain evidence="2 3">N2SHLJ1</strain>
    </source>
</reference>
<dbReference type="EMBL" id="SIRE01000009">
    <property type="protein sequence ID" value="TBL78702.1"/>
    <property type="molecule type" value="Genomic_DNA"/>
</dbReference>
<dbReference type="AlphaFoldDB" id="A0A4Q9DTL4"/>
<evidence type="ECO:0000313" key="3">
    <source>
        <dbReference type="Proteomes" id="UP000293142"/>
    </source>
</evidence>
<keyword evidence="3" id="KW-1185">Reference proteome</keyword>
<comment type="caution">
    <text evidence="2">The sequence shown here is derived from an EMBL/GenBank/DDBJ whole genome shotgun (WGS) entry which is preliminary data.</text>
</comment>
<evidence type="ECO:0000313" key="2">
    <source>
        <dbReference type="EMBL" id="TBL78702.1"/>
    </source>
</evidence>
<sequence>MDELVLTAGGAVQLLVLDTLSGRNALKNVDKWAAEQDLDPLLHPGLQASWFNDDALGRHLDRLNEADIHQIDSAFQLHVYQHERIPISVFHGDTKSMPV</sequence>